<evidence type="ECO:0000256" key="2">
    <source>
        <dbReference type="ARBA" id="ARBA00022490"/>
    </source>
</evidence>
<evidence type="ECO:0000313" key="7">
    <source>
        <dbReference type="EMBL" id="OHX67052.1"/>
    </source>
</evidence>
<reference evidence="7 8" key="1">
    <citation type="journal article" date="2012" name="Int. J. Syst. Evol. Microbiol.">
        <title>Flammeovirga pacifica sp. nov., isolated from deep-sea sediment.</title>
        <authorList>
            <person name="Xu H."/>
            <person name="Fu Y."/>
            <person name="Yang N."/>
            <person name="Ding Z."/>
            <person name="Lai Q."/>
            <person name="Zeng R."/>
        </authorList>
    </citation>
    <scope>NUCLEOTIDE SEQUENCE [LARGE SCALE GENOMIC DNA]</scope>
    <source>
        <strain evidence="8">DSM 24597 / LMG 26175 / WPAGA1</strain>
    </source>
</reference>
<comment type="subcellular location">
    <subcellularLocation>
        <location evidence="6">Cytoplasm</location>
    </subcellularLocation>
</comment>
<keyword evidence="7" id="KW-0687">Ribonucleoprotein</keyword>
<dbReference type="GO" id="GO:0005840">
    <property type="term" value="C:ribosome"/>
    <property type="evidence" value="ECO:0007669"/>
    <property type="project" value="UniProtKB-KW"/>
</dbReference>
<evidence type="ECO:0000256" key="4">
    <source>
        <dbReference type="ARBA" id="ARBA00022679"/>
    </source>
</evidence>
<comment type="similarity">
    <text evidence="1 6">Belongs to the methyltransferase superfamily. PrmA family.</text>
</comment>
<dbReference type="Pfam" id="PF06325">
    <property type="entry name" value="PrmA"/>
    <property type="match status" value="1"/>
</dbReference>
<dbReference type="PIRSF" id="PIRSF000401">
    <property type="entry name" value="RPL11_MTase"/>
    <property type="match status" value="1"/>
</dbReference>
<gene>
    <name evidence="6" type="primary">prmA</name>
    <name evidence="7" type="ORF">NH26_12200</name>
</gene>
<dbReference type="STRING" id="915059.NH26_12200"/>
<accession>A0A1S1Z1D1</accession>
<dbReference type="InterPro" id="IPR050078">
    <property type="entry name" value="Ribosomal_L11_MeTrfase_PrmA"/>
</dbReference>
<evidence type="ECO:0000313" key="8">
    <source>
        <dbReference type="Proteomes" id="UP000179797"/>
    </source>
</evidence>
<dbReference type="CDD" id="cd02440">
    <property type="entry name" value="AdoMet_MTases"/>
    <property type="match status" value="1"/>
</dbReference>
<dbReference type="RefSeq" id="WP_044224027.1">
    <property type="nucleotide sequence ID" value="NZ_JRYR02000001.1"/>
</dbReference>
<comment type="catalytic activity">
    <reaction evidence="6">
        <text>L-lysyl-[protein] + 3 S-adenosyl-L-methionine = N(6),N(6),N(6)-trimethyl-L-lysyl-[protein] + 3 S-adenosyl-L-homocysteine + 3 H(+)</text>
        <dbReference type="Rhea" id="RHEA:54192"/>
        <dbReference type="Rhea" id="RHEA-COMP:9752"/>
        <dbReference type="Rhea" id="RHEA-COMP:13826"/>
        <dbReference type="ChEBI" id="CHEBI:15378"/>
        <dbReference type="ChEBI" id="CHEBI:29969"/>
        <dbReference type="ChEBI" id="CHEBI:57856"/>
        <dbReference type="ChEBI" id="CHEBI:59789"/>
        <dbReference type="ChEBI" id="CHEBI:61961"/>
    </reaction>
</comment>
<keyword evidence="2 6" id="KW-0963">Cytoplasm</keyword>
<name>A0A1S1Z1D1_FLAPC</name>
<sequence length="272" mass="30801">MKYTVINVNCTEALSEVVQAILGNVGFDAFLENENGFEASIESTLFQEGEVKEALSFFDDQITYTIEEQEKQNWNKLWESHYNPVEISDDLQIRASFHEKDPKYKYEIIITPKMSFGTGHHATTTLMLRNQLSIDHQNKNVADLGCGTGILAVMAKILGAQQVDACDIEDWSCENALENATLNNVDIRVTCGTVSDMEKLDKYEIVLANINRNVLLDEMPTYHSLLDENGLLLLSGFYSEDLPIIKERAAEFGLKYDSHLEKDNWISAIFKN</sequence>
<dbReference type="PANTHER" id="PTHR43648:SF1">
    <property type="entry name" value="ELECTRON TRANSFER FLAVOPROTEIN BETA SUBUNIT LYSINE METHYLTRANSFERASE"/>
    <property type="match status" value="1"/>
</dbReference>
<dbReference type="InterPro" id="IPR029063">
    <property type="entry name" value="SAM-dependent_MTases_sf"/>
</dbReference>
<keyword evidence="5 6" id="KW-0949">S-adenosyl-L-methionine</keyword>
<feature type="binding site" evidence="6">
    <location>
        <position position="209"/>
    </location>
    <ligand>
        <name>S-adenosyl-L-methionine</name>
        <dbReference type="ChEBI" id="CHEBI:59789"/>
    </ligand>
</feature>
<evidence type="ECO:0000256" key="3">
    <source>
        <dbReference type="ARBA" id="ARBA00022603"/>
    </source>
</evidence>
<keyword evidence="8" id="KW-1185">Reference proteome</keyword>
<evidence type="ECO:0000256" key="5">
    <source>
        <dbReference type="ARBA" id="ARBA00022691"/>
    </source>
</evidence>
<dbReference type="GO" id="GO:0005737">
    <property type="term" value="C:cytoplasm"/>
    <property type="evidence" value="ECO:0007669"/>
    <property type="project" value="UniProtKB-SubCell"/>
</dbReference>
<dbReference type="EMBL" id="JRYR02000001">
    <property type="protein sequence ID" value="OHX67052.1"/>
    <property type="molecule type" value="Genomic_DNA"/>
</dbReference>
<dbReference type="AlphaFoldDB" id="A0A1S1Z1D1"/>
<feature type="binding site" evidence="6">
    <location>
        <position position="124"/>
    </location>
    <ligand>
        <name>S-adenosyl-L-methionine</name>
        <dbReference type="ChEBI" id="CHEBI:59789"/>
    </ligand>
</feature>
<dbReference type="InterPro" id="IPR004498">
    <property type="entry name" value="Ribosomal_PrmA_MeTrfase"/>
</dbReference>
<keyword evidence="3 6" id="KW-0489">Methyltransferase</keyword>
<evidence type="ECO:0000256" key="6">
    <source>
        <dbReference type="HAMAP-Rule" id="MF_00735"/>
    </source>
</evidence>
<keyword evidence="4 6" id="KW-0808">Transferase</keyword>
<dbReference type="GO" id="GO:0008276">
    <property type="term" value="F:protein methyltransferase activity"/>
    <property type="evidence" value="ECO:0007669"/>
    <property type="project" value="UniProtKB-UniRule"/>
</dbReference>
<protein>
    <recommendedName>
        <fullName evidence="6">Ribosomal protein L11 methyltransferase</fullName>
        <shortName evidence="6">L11 Mtase</shortName>
        <ecNumber evidence="6">2.1.1.-</ecNumber>
    </recommendedName>
</protein>
<dbReference type="Proteomes" id="UP000179797">
    <property type="component" value="Unassembled WGS sequence"/>
</dbReference>
<dbReference type="Gene3D" id="3.40.50.150">
    <property type="entry name" value="Vaccinia Virus protein VP39"/>
    <property type="match status" value="1"/>
</dbReference>
<dbReference type="EC" id="2.1.1.-" evidence="6"/>
<organism evidence="7 8">
    <name type="scientific">Flammeovirga pacifica</name>
    <dbReference type="NCBI Taxonomy" id="915059"/>
    <lineage>
        <taxon>Bacteria</taxon>
        <taxon>Pseudomonadati</taxon>
        <taxon>Bacteroidota</taxon>
        <taxon>Cytophagia</taxon>
        <taxon>Cytophagales</taxon>
        <taxon>Flammeovirgaceae</taxon>
        <taxon>Flammeovirga</taxon>
    </lineage>
</organism>
<comment type="function">
    <text evidence="6">Methylates ribosomal protein L11.</text>
</comment>
<dbReference type="NCBIfam" id="NF001785">
    <property type="entry name" value="PRK00517.2-2"/>
    <property type="match status" value="1"/>
</dbReference>
<dbReference type="OrthoDB" id="9785995at2"/>
<feature type="binding site" evidence="6">
    <location>
        <position position="167"/>
    </location>
    <ligand>
        <name>S-adenosyl-L-methionine</name>
        <dbReference type="ChEBI" id="CHEBI:59789"/>
    </ligand>
</feature>
<comment type="caution">
    <text evidence="7">The sequence shown here is derived from an EMBL/GenBank/DDBJ whole genome shotgun (WGS) entry which is preliminary data.</text>
</comment>
<keyword evidence="7" id="KW-0689">Ribosomal protein</keyword>
<feature type="binding site" evidence="6">
    <location>
        <position position="145"/>
    </location>
    <ligand>
        <name>S-adenosyl-L-methionine</name>
        <dbReference type="ChEBI" id="CHEBI:59789"/>
    </ligand>
</feature>
<dbReference type="HAMAP" id="MF_00735">
    <property type="entry name" value="Methyltr_PrmA"/>
    <property type="match status" value="1"/>
</dbReference>
<proteinExistence type="inferred from homology"/>
<dbReference type="PANTHER" id="PTHR43648">
    <property type="entry name" value="ELECTRON TRANSFER FLAVOPROTEIN BETA SUBUNIT LYSINE METHYLTRANSFERASE"/>
    <property type="match status" value="1"/>
</dbReference>
<evidence type="ECO:0000256" key="1">
    <source>
        <dbReference type="ARBA" id="ARBA00009741"/>
    </source>
</evidence>
<dbReference type="GO" id="GO:0032259">
    <property type="term" value="P:methylation"/>
    <property type="evidence" value="ECO:0007669"/>
    <property type="project" value="UniProtKB-KW"/>
</dbReference>
<dbReference type="SUPFAM" id="SSF53335">
    <property type="entry name" value="S-adenosyl-L-methionine-dependent methyltransferases"/>
    <property type="match status" value="1"/>
</dbReference>